<sequence length="224" mass="24957">MTRRVAVLGKGTLAVHACETLVQLPDAVLDTVVPVRPEPEWDISLTDTVSARWPQAHIIASGDWRELEPGRCDLVVSVLYDKIIGPDLVASTPMIVNCHPGRLPQHRGVRPVNWALRNGDHLAGITVHVVDDGIDSGAILGETLFSIWPDVDEVRDVWQRAIGHGRRLLTDTLPRLDRITPRPQDPALATTHYSRDNHLLGERSDWTRASFDPQQRPRTSRADP</sequence>
<reference evidence="4" key="1">
    <citation type="journal article" date="2019" name="Int. J. Syst. Evol. Microbiol.">
        <title>The Global Catalogue of Microorganisms (GCM) 10K type strain sequencing project: providing services to taxonomists for standard genome sequencing and annotation.</title>
        <authorList>
            <consortium name="The Broad Institute Genomics Platform"/>
            <consortium name="The Broad Institute Genome Sequencing Center for Infectious Disease"/>
            <person name="Wu L."/>
            <person name="Ma J."/>
        </authorList>
    </citation>
    <scope>NUCLEOTIDE SEQUENCE [LARGE SCALE GENOMIC DNA]</scope>
    <source>
        <strain evidence="4">CGMCC 4.7638</strain>
    </source>
</reference>
<gene>
    <name evidence="3" type="ORF">ACFSUT_08385</name>
</gene>
<dbReference type="PROSITE" id="PS00373">
    <property type="entry name" value="GART"/>
    <property type="match status" value="1"/>
</dbReference>
<comment type="caution">
    <text evidence="3">The sequence shown here is derived from an EMBL/GenBank/DDBJ whole genome shotgun (WGS) entry which is preliminary data.</text>
</comment>
<dbReference type="InterPro" id="IPR001555">
    <property type="entry name" value="GART_AS"/>
</dbReference>
<feature type="region of interest" description="Disordered" evidence="1">
    <location>
        <begin position="199"/>
        <end position="224"/>
    </location>
</feature>
<dbReference type="Gene3D" id="3.40.50.12230">
    <property type="match status" value="1"/>
</dbReference>
<evidence type="ECO:0000259" key="2">
    <source>
        <dbReference type="Pfam" id="PF00551"/>
    </source>
</evidence>
<protein>
    <submittedName>
        <fullName evidence="3">Formyltransferase family protein</fullName>
    </submittedName>
</protein>
<dbReference type="InterPro" id="IPR002376">
    <property type="entry name" value="Formyl_transf_N"/>
</dbReference>
<name>A0ABW5HTP8_9PSEU</name>
<proteinExistence type="predicted"/>
<evidence type="ECO:0000256" key="1">
    <source>
        <dbReference type="SAM" id="MobiDB-lite"/>
    </source>
</evidence>
<feature type="domain" description="Formyl transferase N-terminal" evidence="2">
    <location>
        <begin position="66"/>
        <end position="165"/>
    </location>
</feature>
<dbReference type="InterPro" id="IPR036477">
    <property type="entry name" value="Formyl_transf_N_sf"/>
</dbReference>
<evidence type="ECO:0000313" key="3">
    <source>
        <dbReference type="EMBL" id="MFD2480286.1"/>
    </source>
</evidence>
<organism evidence="3 4">
    <name type="scientific">Amycolatopsis albidoflavus</name>
    <dbReference type="NCBI Taxonomy" id="102226"/>
    <lineage>
        <taxon>Bacteria</taxon>
        <taxon>Bacillati</taxon>
        <taxon>Actinomycetota</taxon>
        <taxon>Actinomycetes</taxon>
        <taxon>Pseudonocardiales</taxon>
        <taxon>Pseudonocardiaceae</taxon>
        <taxon>Amycolatopsis</taxon>
    </lineage>
</organism>
<dbReference type="RefSeq" id="WP_344287408.1">
    <property type="nucleotide sequence ID" value="NZ_BAAAHV010000028.1"/>
</dbReference>
<keyword evidence="4" id="KW-1185">Reference proteome</keyword>
<dbReference type="CDD" id="cd08369">
    <property type="entry name" value="FMT_core"/>
    <property type="match status" value="1"/>
</dbReference>
<dbReference type="SUPFAM" id="SSF53328">
    <property type="entry name" value="Formyltransferase"/>
    <property type="match status" value="1"/>
</dbReference>
<dbReference type="EMBL" id="JBHUKQ010000008">
    <property type="protein sequence ID" value="MFD2480286.1"/>
    <property type="molecule type" value="Genomic_DNA"/>
</dbReference>
<dbReference type="Pfam" id="PF00551">
    <property type="entry name" value="Formyl_trans_N"/>
    <property type="match status" value="1"/>
</dbReference>
<evidence type="ECO:0000313" key="4">
    <source>
        <dbReference type="Proteomes" id="UP001597542"/>
    </source>
</evidence>
<dbReference type="PANTHER" id="PTHR11138:SF5">
    <property type="entry name" value="METHIONYL-TRNA FORMYLTRANSFERASE, MITOCHONDRIAL"/>
    <property type="match status" value="1"/>
</dbReference>
<dbReference type="PANTHER" id="PTHR11138">
    <property type="entry name" value="METHIONYL-TRNA FORMYLTRANSFERASE"/>
    <property type="match status" value="1"/>
</dbReference>
<dbReference type="Proteomes" id="UP001597542">
    <property type="component" value="Unassembled WGS sequence"/>
</dbReference>
<accession>A0ABW5HTP8</accession>